<dbReference type="SUPFAM" id="SSF53756">
    <property type="entry name" value="UDP-Glycosyltransferase/glycogen phosphorylase"/>
    <property type="match status" value="1"/>
</dbReference>
<protein>
    <submittedName>
        <fullName evidence="8">Digalactosyldiacylglycerol synthase, family GT4</fullName>
    </submittedName>
</protein>
<sequence length="419" mass="46619">MTGTSVNPALRAVYLAKDGHRVTLVVPWLPTVPEQRRVFAKGCPTFERREDHAAYIERWVREQVPTAVVRVLFYEGAYAHDFGSILPVGAITDIFAPMNVVKDVCILEEPEHLTWHHSGTVWTELFNIVVGIIHTNYVEYANGYGFFGPQRAMALLFLNVWVCRGYCHRVIKLSDAVQQFPNSVTCNVHGVRDKFIHAGRHRKGGFGKGAYFMGKVLWAKGYRDLVDNMLYHYREKGYALRIHFYGSGPDAASVQAEIDAEPALAAVAFDPCVADPLGANLRQYKVFVNASRSDVVCTATAEALAMGKLVVCLKHPSNEFFSTFPNCITYRTPAEFSDVVEDALRREPAPLSELDAYRLTWEAATERLYDAVRLPLSKSKPSKVGIALANVHASLSKIYPQPGKGIRIANSACLPADAR</sequence>
<evidence type="ECO:0000313" key="8">
    <source>
        <dbReference type="EMBL" id="CDF39416.1"/>
    </source>
</evidence>
<keyword evidence="7" id="KW-0472">Membrane</keyword>
<dbReference type="GO" id="GO:0016020">
    <property type="term" value="C:membrane"/>
    <property type="evidence" value="ECO:0007669"/>
    <property type="project" value="UniProtKB-SubCell"/>
</dbReference>
<organism evidence="8 9">
    <name type="scientific">Chondrus crispus</name>
    <name type="common">Carrageen Irish moss</name>
    <name type="synonym">Polymorpha crispa</name>
    <dbReference type="NCBI Taxonomy" id="2769"/>
    <lineage>
        <taxon>Eukaryota</taxon>
        <taxon>Rhodophyta</taxon>
        <taxon>Florideophyceae</taxon>
        <taxon>Rhodymeniophycidae</taxon>
        <taxon>Gigartinales</taxon>
        <taxon>Gigartinaceae</taxon>
        <taxon>Chondrus</taxon>
    </lineage>
</organism>
<dbReference type="KEGG" id="ccp:CHC_T00008344001"/>
<dbReference type="PhylomeDB" id="R7QPK6"/>
<dbReference type="CDD" id="cd01635">
    <property type="entry name" value="Glycosyltransferase_GTB-type"/>
    <property type="match status" value="1"/>
</dbReference>
<dbReference type="OMA" id="FHHGKKW"/>
<dbReference type="GeneID" id="17327046"/>
<keyword evidence="6" id="KW-0808">Transferase</keyword>
<keyword evidence="4" id="KW-0150">Chloroplast</keyword>
<reference evidence="9" key="1">
    <citation type="journal article" date="2013" name="Proc. Natl. Acad. Sci. U.S.A.">
        <title>Genome structure and metabolic features in the red seaweed Chondrus crispus shed light on evolution of the Archaeplastida.</title>
        <authorList>
            <person name="Collen J."/>
            <person name="Porcel B."/>
            <person name="Carre W."/>
            <person name="Ball S.G."/>
            <person name="Chaparro C."/>
            <person name="Tonon T."/>
            <person name="Barbeyron T."/>
            <person name="Michel G."/>
            <person name="Noel B."/>
            <person name="Valentin K."/>
            <person name="Elias M."/>
            <person name="Artiguenave F."/>
            <person name="Arun A."/>
            <person name="Aury J.M."/>
            <person name="Barbosa-Neto J.F."/>
            <person name="Bothwell J.H."/>
            <person name="Bouget F.Y."/>
            <person name="Brillet L."/>
            <person name="Cabello-Hurtado F."/>
            <person name="Capella-Gutierrez S."/>
            <person name="Charrier B."/>
            <person name="Cladiere L."/>
            <person name="Cock J.M."/>
            <person name="Coelho S.M."/>
            <person name="Colleoni C."/>
            <person name="Czjzek M."/>
            <person name="Da Silva C."/>
            <person name="Delage L."/>
            <person name="Denoeud F."/>
            <person name="Deschamps P."/>
            <person name="Dittami S.M."/>
            <person name="Gabaldon T."/>
            <person name="Gachon C.M."/>
            <person name="Groisillier A."/>
            <person name="Herve C."/>
            <person name="Jabbari K."/>
            <person name="Katinka M."/>
            <person name="Kloareg B."/>
            <person name="Kowalczyk N."/>
            <person name="Labadie K."/>
            <person name="Leblanc C."/>
            <person name="Lopez P.J."/>
            <person name="McLachlan D.H."/>
            <person name="Meslet-Cladiere L."/>
            <person name="Moustafa A."/>
            <person name="Nehr Z."/>
            <person name="Nyvall Collen P."/>
            <person name="Panaud O."/>
            <person name="Partensky F."/>
            <person name="Poulain J."/>
            <person name="Rensing S.A."/>
            <person name="Rousvoal S."/>
            <person name="Samson G."/>
            <person name="Symeonidi A."/>
            <person name="Weissenbach J."/>
            <person name="Zambounis A."/>
            <person name="Wincker P."/>
            <person name="Boyen C."/>
        </authorList>
    </citation>
    <scope>NUCLEOTIDE SEQUENCE [LARGE SCALE GENOMIC DNA]</scope>
    <source>
        <strain evidence="9">cv. Stackhouse</strain>
    </source>
</reference>
<dbReference type="RefSeq" id="XP_005719327.1">
    <property type="nucleotide sequence ID" value="XM_005719270.1"/>
</dbReference>
<dbReference type="PANTHER" id="PTHR46132:SF1">
    <property type="entry name" value="DIGALACTOSYLDIACYLGLYCEROL SYNTHASE 2, CHLOROPLASTIC"/>
    <property type="match status" value="1"/>
</dbReference>
<evidence type="ECO:0000256" key="3">
    <source>
        <dbReference type="ARBA" id="ARBA00009481"/>
    </source>
</evidence>
<dbReference type="Gene3D" id="3.40.50.2000">
    <property type="entry name" value="Glycogen Phosphorylase B"/>
    <property type="match status" value="1"/>
</dbReference>
<accession>R7QPK6</accession>
<evidence type="ECO:0000256" key="4">
    <source>
        <dbReference type="ARBA" id="ARBA00022528"/>
    </source>
</evidence>
<dbReference type="Proteomes" id="UP000012073">
    <property type="component" value="Unassembled WGS sequence"/>
</dbReference>
<dbReference type="InterPro" id="IPR044525">
    <property type="entry name" value="DGDG1/2"/>
</dbReference>
<proteinExistence type="inferred from homology"/>
<name>R7QPK6_CHOCR</name>
<comment type="similarity">
    <text evidence="3">Belongs to the glycosyltransferase group 1 family. Glycosyltransferase 4 subfamily.</text>
</comment>
<comment type="subcellular location">
    <subcellularLocation>
        <location evidence="2">Membrane</location>
    </subcellularLocation>
    <subcellularLocation>
        <location evidence="1">Plastid</location>
        <location evidence="1">Chloroplast</location>
    </subcellularLocation>
</comment>
<evidence type="ECO:0000256" key="1">
    <source>
        <dbReference type="ARBA" id="ARBA00004229"/>
    </source>
</evidence>
<dbReference type="PANTHER" id="PTHR46132">
    <property type="entry name" value="DIGALACTOSYLDIACYLGLYCEROL SYNTHASE 2, CHLOROPLASTIC"/>
    <property type="match status" value="1"/>
</dbReference>
<dbReference type="EMBL" id="HG002031">
    <property type="protein sequence ID" value="CDF39416.1"/>
    <property type="molecule type" value="Genomic_DNA"/>
</dbReference>
<evidence type="ECO:0000256" key="7">
    <source>
        <dbReference type="ARBA" id="ARBA00023136"/>
    </source>
</evidence>
<gene>
    <name evidence="8" type="ORF">CHC_T00008344001</name>
</gene>
<keyword evidence="9" id="KW-1185">Reference proteome</keyword>
<dbReference type="GO" id="GO:0009507">
    <property type="term" value="C:chloroplast"/>
    <property type="evidence" value="ECO:0007669"/>
    <property type="project" value="UniProtKB-SubCell"/>
</dbReference>
<dbReference type="OrthoDB" id="44480at2759"/>
<dbReference type="GO" id="GO:0046481">
    <property type="term" value="F:digalactosyldiacylglycerol synthase activity"/>
    <property type="evidence" value="ECO:0007669"/>
    <property type="project" value="InterPro"/>
</dbReference>
<dbReference type="Gramene" id="CDF39416">
    <property type="protein sequence ID" value="CDF39416"/>
    <property type="gene ID" value="CHC_T00008344001"/>
</dbReference>
<dbReference type="STRING" id="2769.R7QPK6"/>
<evidence type="ECO:0000313" key="9">
    <source>
        <dbReference type="Proteomes" id="UP000012073"/>
    </source>
</evidence>
<evidence type="ECO:0000256" key="6">
    <source>
        <dbReference type="ARBA" id="ARBA00022679"/>
    </source>
</evidence>
<dbReference type="Pfam" id="PF13692">
    <property type="entry name" value="Glyco_trans_1_4"/>
    <property type="match status" value="1"/>
</dbReference>
<evidence type="ECO:0000256" key="2">
    <source>
        <dbReference type="ARBA" id="ARBA00004370"/>
    </source>
</evidence>
<dbReference type="AlphaFoldDB" id="R7QPK6"/>
<evidence type="ECO:0000256" key="5">
    <source>
        <dbReference type="ARBA" id="ARBA00022640"/>
    </source>
</evidence>
<keyword evidence="5" id="KW-0934">Plastid</keyword>